<feature type="domain" description="SLH" evidence="1">
    <location>
        <begin position="3"/>
        <end position="66"/>
    </location>
</feature>
<protein>
    <submittedName>
        <fullName evidence="2">S-layer homology domain-containing protein</fullName>
    </submittedName>
</protein>
<evidence type="ECO:0000259" key="1">
    <source>
        <dbReference type="PROSITE" id="PS51272"/>
    </source>
</evidence>
<dbReference type="InterPro" id="IPR051465">
    <property type="entry name" value="Cell_Envelope_Struct_Comp"/>
</dbReference>
<organism evidence="2">
    <name type="scientific">Leptolyngbya sp. NK1-12</name>
    <dbReference type="NCBI Taxonomy" id="2547451"/>
    <lineage>
        <taxon>Bacteria</taxon>
        <taxon>Bacillati</taxon>
        <taxon>Cyanobacteriota</taxon>
        <taxon>Cyanophyceae</taxon>
        <taxon>Leptolyngbyales</taxon>
        <taxon>Leptolyngbyaceae</taxon>
        <taxon>Leptolyngbya group</taxon>
        <taxon>Leptolyngbya</taxon>
    </lineage>
</organism>
<dbReference type="PANTHER" id="PTHR43308">
    <property type="entry name" value="OUTER MEMBRANE PROTEIN ALPHA-RELATED"/>
    <property type="match status" value="1"/>
</dbReference>
<dbReference type="PROSITE" id="PS51272">
    <property type="entry name" value="SLH"/>
    <property type="match status" value="3"/>
</dbReference>
<dbReference type="InterPro" id="IPR001119">
    <property type="entry name" value="SLH_dom"/>
</dbReference>
<feature type="domain" description="SLH" evidence="1">
    <location>
        <begin position="130"/>
        <end position="195"/>
    </location>
</feature>
<dbReference type="Pfam" id="PF00395">
    <property type="entry name" value="SLH"/>
    <property type="match status" value="2"/>
</dbReference>
<proteinExistence type="predicted"/>
<evidence type="ECO:0000313" key="2">
    <source>
        <dbReference type="EMBL" id="WNZ22553.1"/>
    </source>
</evidence>
<dbReference type="EMBL" id="CP053586">
    <property type="protein sequence ID" value="WNZ22553.1"/>
    <property type="molecule type" value="Genomic_DNA"/>
</dbReference>
<feature type="domain" description="SLH" evidence="1">
    <location>
        <begin position="67"/>
        <end position="127"/>
    </location>
</feature>
<dbReference type="RefSeq" id="WP_316434028.1">
    <property type="nucleotide sequence ID" value="NZ_CP053586.1"/>
</dbReference>
<name>A0AA96WC78_9CYAN</name>
<reference evidence="2" key="1">
    <citation type="submission" date="2020-05" db="EMBL/GenBank/DDBJ databases">
        <authorList>
            <person name="Zhu T."/>
            <person name="Keshari N."/>
            <person name="Lu X."/>
        </authorList>
    </citation>
    <scope>NUCLEOTIDE SEQUENCE</scope>
    <source>
        <strain evidence="2">NK1-12</strain>
    </source>
</reference>
<dbReference type="PANTHER" id="PTHR43308:SF5">
    <property type="entry name" value="S-LAYER PROTEIN _ PEPTIDOGLYCAN ENDO-BETA-N-ACETYLGLUCOSAMINIDASE"/>
    <property type="match status" value="1"/>
</dbReference>
<accession>A0AA96WC78</accession>
<gene>
    <name evidence="2" type="ORF">HJG54_06555</name>
</gene>
<sequence length="693" mass="76543">MVTSPPQFSDISNHWAEIPIRRLALRNLISGYPDQTFRPDGTITRAEFAVLMANAFPNAKPVRPAVSFVDVPSSYWAYKPVTWAYERGFFSGYPDGTFQPIQPISRVQAIIVLATALSLQPASNTEEILRTYFDDQAQIPDWTRWAVAAAVVSDRMIINYPTVRLLRPTQNITRGEVAAMLCRVLQITDAIPAQYATWYTGIYDIKGTVTVPFERWRGSGRLMRDIQVLLTPFRLFPPGNWVSGRYDWQTEQALIQFCAFYGLNTMNVGVFDEPFASALLNADPVEFLLAQATDRQKVYNDYLAREAGFDASKLAFLDRGYTSSPYAGEIGQFPARLQQKPDGQNTASLGATAVQTGTNQTVSFKAFPALATIPAIDANGLSFLHSDIQQACVCVGSVVNGDIWTRWFGKNALKPAQQWSATKIIQLLTLVAKANGRAPAANIRDCLVTPRGSLNGNGFYDLAVDLVSYRSLVGSSNSVAAMFKQFFTPTELDGWLKQMTGNGALEFRGRYGEEPLLSAPSLVHQPTKQTLLNSPNISHVGNNFVSTYDLTRMVAMLGWHLHLPAATRIPSAQWNSLETIVRAMGTDPARYIDVAIETLGLASAIEAPVIISKLGFGRSETRNRTELSYVAFFQFIDKRPRRKGKPGILRTISMALLGAQAAGDANAEARQIDARMAAEVTEIIRRVVTQELI</sequence>
<dbReference type="AlphaFoldDB" id="A0AA96WC78"/>